<dbReference type="PANTHER" id="PTHR35176">
    <property type="entry name" value="HEME OXYGENASE HI_0854-RELATED"/>
    <property type="match status" value="1"/>
</dbReference>
<sequence length="170" mass="18514">MTTIVPRTDVDVRYGEPGATARPWEEAEDALRRAQITWISTVRPDGRPHVTPLLTVWRDGALHFCTGAHERKARNLETNPAVVLTVSSPAGGGLDVVVEGVAERVADDDRLRGLAAAWEADHGPEWRFEVADGAFVDPYGGALVFRVAPVTVFGFARSPASQTRWRFGPA</sequence>
<dbReference type="GO" id="GO:0016627">
    <property type="term" value="F:oxidoreductase activity, acting on the CH-CH group of donors"/>
    <property type="evidence" value="ECO:0007669"/>
    <property type="project" value="TreeGrafter"/>
</dbReference>
<dbReference type="InterPro" id="IPR011576">
    <property type="entry name" value="Pyridox_Oxase_N"/>
</dbReference>
<dbReference type="RefSeq" id="WP_073419032.1">
    <property type="nucleotide sequence ID" value="NZ_FQVX01000001.1"/>
</dbReference>
<dbReference type="Gene3D" id="2.30.110.10">
    <property type="entry name" value="Electron Transport, Fmn-binding Protein, Chain A"/>
    <property type="match status" value="1"/>
</dbReference>
<dbReference type="Proteomes" id="UP000184471">
    <property type="component" value="Unassembled WGS sequence"/>
</dbReference>
<evidence type="ECO:0000313" key="3">
    <source>
        <dbReference type="EMBL" id="SHF87410.1"/>
    </source>
</evidence>
<keyword evidence="1" id="KW-0560">Oxidoreductase</keyword>
<dbReference type="GO" id="GO:0070967">
    <property type="term" value="F:coenzyme F420 binding"/>
    <property type="evidence" value="ECO:0007669"/>
    <property type="project" value="TreeGrafter"/>
</dbReference>
<feature type="domain" description="Pyridoxamine 5'-phosphate oxidase N-terminal" evidence="2">
    <location>
        <begin position="25"/>
        <end position="119"/>
    </location>
</feature>
<evidence type="ECO:0000313" key="4">
    <source>
        <dbReference type="Proteomes" id="UP000184471"/>
    </source>
</evidence>
<protein>
    <submittedName>
        <fullName evidence="3">Pyridoxamine 5'-phosphate oxidase</fullName>
    </submittedName>
</protein>
<dbReference type="AlphaFoldDB" id="A0A1M5F728"/>
<gene>
    <name evidence="3" type="ORF">SAMN05444351_1106</name>
</gene>
<proteinExistence type="predicted"/>
<dbReference type="EMBL" id="FQVX01000001">
    <property type="protein sequence ID" value="SHF87410.1"/>
    <property type="molecule type" value="Genomic_DNA"/>
</dbReference>
<reference evidence="3 4" key="1">
    <citation type="submission" date="2016-11" db="EMBL/GenBank/DDBJ databases">
        <authorList>
            <person name="Jaros S."/>
            <person name="Januszkiewicz K."/>
            <person name="Wedrychowicz H."/>
        </authorList>
    </citation>
    <scope>NUCLEOTIDE SEQUENCE [LARGE SCALE GENOMIC DNA]</scope>
    <source>
        <strain evidence="3 4">DSM 45408</strain>
    </source>
</reference>
<dbReference type="InterPro" id="IPR012349">
    <property type="entry name" value="Split_barrel_FMN-bd"/>
</dbReference>
<organism evidence="3 4">
    <name type="scientific">Geodermatophilus nigrescens</name>
    <dbReference type="NCBI Taxonomy" id="1070870"/>
    <lineage>
        <taxon>Bacteria</taxon>
        <taxon>Bacillati</taxon>
        <taxon>Actinomycetota</taxon>
        <taxon>Actinomycetes</taxon>
        <taxon>Geodermatophilales</taxon>
        <taxon>Geodermatophilaceae</taxon>
        <taxon>Geodermatophilus</taxon>
    </lineage>
</organism>
<dbReference type="SUPFAM" id="SSF50475">
    <property type="entry name" value="FMN-binding split barrel"/>
    <property type="match status" value="1"/>
</dbReference>
<evidence type="ECO:0000259" key="2">
    <source>
        <dbReference type="Pfam" id="PF01243"/>
    </source>
</evidence>
<dbReference type="STRING" id="1070870.SAMN05444351_1106"/>
<name>A0A1M5F728_9ACTN</name>
<keyword evidence="4" id="KW-1185">Reference proteome</keyword>
<dbReference type="PANTHER" id="PTHR35176:SF4">
    <property type="entry name" value="PYRIDOXAMINE 5'-PHOSPHATE OXIDASE-RELATED FMN-BINDING"/>
    <property type="match status" value="1"/>
</dbReference>
<dbReference type="InterPro" id="IPR052019">
    <property type="entry name" value="F420H2_bilvrd_red/Heme_oxyg"/>
</dbReference>
<accession>A0A1M5F728</accession>
<dbReference type="GO" id="GO:0005829">
    <property type="term" value="C:cytosol"/>
    <property type="evidence" value="ECO:0007669"/>
    <property type="project" value="TreeGrafter"/>
</dbReference>
<dbReference type="Pfam" id="PF01243">
    <property type="entry name" value="PNPOx_N"/>
    <property type="match status" value="1"/>
</dbReference>
<evidence type="ECO:0000256" key="1">
    <source>
        <dbReference type="ARBA" id="ARBA00023002"/>
    </source>
</evidence>